<dbReference type="InterPro" id="IPR050228">
    <property type="entry name" value="Carboxylesterase_BioH"/>
</dbReference>
<dbReference type="GO" id="GO:0016787">
    <property type="term" value="F:hydrolase activity"/>
    <property type="evidence" value="ECO:0007669"/>
    <property type="project" value="UniProtKB-KW"/>
</dbReference>
<dbReference type="Pfam" id="PF00561">
    <property type="entry name" value="Abhydrolase_1"/>
    <property type="match status" value="1"/>
</dbReference>
<sequence>MSFAASSRRQGRVIRSDCEIAYEITGQGPPLVFAHGLGGCLLSWFQQVAHFAPRFTCVTFSHRGFFPSTAPAAGPDPQAYANDLASLVDELGLGSISLVCQSMGGWTGVEYALMRPGSVRKLVLAATTGSIDPRLMRDPERGRYESWSAEASAARDELHACNIHPAAGERMAREQPAMHLLYRQLNALSGGLDKEALRERMREMRRRAPGELAAARCPVLFLAGDEDVVMPPFSAAALASAVPESRAATIHGSGHSAYFERPDMFNALVDAFLAEPA</sequence>
<organism evidence="2 3">
    <name type="scientific">Pararoseomonas baculiformis</name>
    <dbReference type="NCBI Taxonomy" id="2820812"/>
    <lineage>
        <taxon>Bacteria</taxon>
        <taxon>Pseudomonadati</taxon>
        <taxon>Pseudomonadota</taxon>
        <taxon>Alphaproteobacteria</taxon>
        <taxon>Acetobacterales</taxon>
        <taxon>Acetobacteraceae</taxon>
        <taxon>Pararoseomonas</taxon>
    </lineage>
</organism>
<reference evidence="2 3" key="1">
    <citation type="submission" date="2021-03" db="EMBL/GenBank/DDBJ databases">
        <authorList>
            <person name="So Y."/>
        </authorList>
    </citation>
    <scope>NUCLEOTIDE SEQUENCE [LARGE SCALE GENOMIC DNA]</scope>
    <source>
        <strain evidence="2 3">SSH11</strain>
    </source>
</reference>
<dbReference type="InterPro" id="IPR000073">
    <property type="entry name" value="AB_hydrolase_1"/>
</dbReference>
<gene>
    <name evidence="2" type="ORF">J8J14_11415</name>
</gene>
<dbReference type="PRINTS" id="PR00412">
    <property type="entry name" value="EPOXHYDRLASE"/>
</dbReference>
<feature type="domain" description="AB hydrolase-1" evidence="1">
    <location>
        <begin position="29"/>
        <end position="262"/>
    </location>
</feature>
<evidence type="ECO:0000313" key="3">
    <source>
        <dbReference type="Proteomes" id="UP000681594"/>
    </source>
</evidence>
<dbReference type="RefSeq" id="WP_209379631.1">
    <property type="nucleotide sequence ID" value="NZ_JAGIZB010000009.1"/>
</dbReference>
<dbReference type="PANTHER" id="PTHR43194:SF2">
    <property type="entry name" value="PEROXISOMAL MEMBRANE PROTEIN LPX1"/>
    <property type="match status" value="1"/>
</dbReference>
<comment type="caution">
    <text evidence="2">The sequence shown here is derived from an EMBL/GenBank/DDBJ whole genome shotgun (WGS) entry which is preliminary data.</text>
</comment>
<dbReference type="PANTHER" id="PTHR43194">
    <property type="entry name" value="HYDROLASE ALPHA/BETA FOLD FAMILY"/>
    <property type="match status" value="1"/>
</dbReference>
<dbReference type="InterPro" id="IPR000639">
    <property type="entry name" value="Epox_hydrolase-like"/>
</dbReference>
<evidence type="ECO:0000259" key="1">
    <source>
        <dbReference type="Pfam" id="PF00561"/>
    </source>
</evidence>
<evidence type="ECO:0000313" key="2">
    <source>
        <dbReference type="EMBL" id="MBP0445388.1"/>
    </source>
</evidence>
<dbReference type="InterPro" id="IPR029058">
    <property type="entry name" value="AB_hydrolase_fold"/>
</dbReference>
<dbReference type="Gene3D" id="3.40.50.1820">
    <property type="entry name" value="alpha/beta hydrolase"/>
    <property type="match status" value="1"/>
</dbReference>
<dbReference type="Proteomes" id="UP000681594">
    <property type="component" value="Unassembled WGS sequence"/>
</dbReference>
<dbReference type="EMBL" id="JAGIZB010000009">
    <property type="protein sequence ID" value="MBP0445388.1"/>
    <property type="molecule type" value="Genomic_DNA"/>
</dbReference>
<dbReference type="SUPFAM" id="SSF53474">
    <property type="entry name" value="alpha/beta-Hydrolases"/>
    <property type="match status" value="1"/>
</dbReference>
<proteinExistence type="predicted"/>
<protein>
    <submittedName>
        <fullName evidence="2">Alpha/beta hydrolase</fullName>
    </submittedName>
</protein>
<keyword evidence="3" id="KW-1185">Reference proteome</keyword>
<name>A0ABS4AFU1_9PROT</name>
<accession>A0ABS4AFU1</accession>
<keyword evidence="2" id="KW-0378">Hydrolase</keyword>